<keyword evidence="8" id="KW-0963">Cytoplasm</keyword>
<evidence type="ECO:0000256" key="5">
    <source>
        <dbReference type="ARBA" id="ARBA00022840"/>
    </source>
</evidence>
<dbReference type="GO" id="GO:0005524">
    <property type="term" value="F:ATP binding"/>
    <property type="evidence" value="ECO:0007669"/>
    <property type="project" value="UniProtKB-UniRule"/>
</dbReference>
<feature type="domain" description="Cytidylate kinase" evidence="9">
    <location>
        <begin position="10"/>
        <end position="227"/>
    </location>
</feature>
<comment type="caution">
    <text evidence="10">The sequence shown here is derived from an EMBL/GenBank/DDBJ whole genome shotgun (WGS) entry which is preliminary data.</text>
</comment>
<proteinExistence type="inferred from homology"/>
<keyword evidence="5 8" id="KW-0067">ATP-binding</keyword>
<feature type="binding site" evidence="8">
    <location>
        <begin position="14"/>
        <end position="22"/>
    </location>
    <ligand>
        <name>ATP</name>
        <dbReference type="ChEBI" id="CHEBI:30616"/>
    </ligand>
</feature>
<evidence type="ECO:0000256" key="8">
    <source>
        <dbReference type="HAMAP-Rule" id="MF_00238"/>
    </source>
</evidence>
<accession>A0A2U2B8C2</accession>
<evidence type="ECO:0000256" key="1">
    <source>
        <dbReference type="ARBA" id="ARBA00009427"/>
    </source>
</evidence>
<dbReference type="GO" id="GO:0005829">
    <property type="term" value="C:cytosol"/>
    <property type="evidence" value="ECO:0007669"/>
    <property type="project" value="TreeGrafter"/>
</dbReference>
<gene>
    <name evidence="8" type="primary">cmk</name>
    <name evidence="10" type="ORF">DDZ16_09970</name>
</gene>
<dbReference type="InterPro" id="IPR011994">
    <property type="entry name" value="Cytidylate_kinase_dom"/>
</dbReference>
<evidence type="ECO:0000256" key="6">
    <source>
        <dbReference type="ARBA" id="ARBA00047615"/>
    </source>
</evidence>
<comment type="subcellular location">
    <subcellularLocation>
        <location evidence="8">Cytoplasm</location>
    </subcellularLocation>
</comment>
<evidence type="ECO:0000256" key="2">
    <source>
        <dbReference type="ARBA" id="ARBA00022679"/>
    </source>
</evidence>
<comment type="catalytic activity">
    <reaction evidence="7 8">
        <text>CMP + ATP = CDP + ADP</text>
        <dbReference type="Rhea" id="RHEA:11600"/>
        <dbReference type="ChEBI" id="CHEBI:30616"/>
        <dbReference type="ChEBI" id="CHEBI:58069"/>
        <dbReference type="ChEBI" id="CHEBI:60377"/>
        <dbReference type="ChEBI" id="CHEBI:456216"/>
        <dbReference type="EC" id="2.7.4.25"/>
    </reaction>
</comment>
<evidence type="ECO:0000259" key="9">
    <source>
        <dbReference type="Pfam" id="PF02224"/>
    </source>
</evidence>
<dbReference type="Pfam" id="PF02224">
    <property type="entry name" value="Cytidylate_kin"/>
    <property type="match status" value="1"/>
</dbReference>
<evidence type="ECO:0000313" key="11">
    <source>
        <dbReference type="Proteomes" id="UP000244956"/>
    </source>
</evidence>
<dbReference type="GO" id="GO:0015949">
    <property type="term" value="P:nucleobase-containing small molecule interconversion"/>
    <property type="evidence" value="ECO:0007669"/>
    <property type="project" value="TreeGrafter"/>
</dbReference>
<evidence type="ECO:0000256" key="4">
    <source>
        <dbReference type="ARBA" id="ARBA00022777"/>
    </source>
</evidence>
<dbReference type="PANTHER" id="PTHR21299">
    <property type="entry name" value="CYTIDYLATE KINASE/PANTOATE-BETA-ALANINE LIGASE"/>
    <property type="match status" value="1"/>
</dbReference>
<dbReference type="PANTHER" id="PTHR21299:SF2">
    <property type="entry name" value="CYTIDYLATE KINASE"/>
    <property type="match status" value="1"/>
</dbReference>
<dbReference type="CDD" id="cd02020">
    <property type="entry name" value="CMPK"/>
    <property type="match status" value="1"/>
</dbReference>
<dbReference type="HAMAP" id="MF_00238">
    <property type="entry name" value="Cytidyl_kinase_type1"/>
    <property type="match status" value="1"/>
</dbReference>
<keyword evidence="3 8" id="KW-0547">Nucleotide-binding</keyword>
<dbReference type="EMBL" id="QEWP01000007">
    <property type="protein sequence ID" value="PWD99331.1"/>
    <property type="molecule type" value="Genomic_DNA"/>
</dbReference>
<sequence length="233" mass="26001">MTKYINSLIIAIDGHSSCGKSTVAKDLARLLKIAYIDTGAMYRAVTLYSLQNNLIADGSIDEESLKSSLDDIDIRFRTNLGKGTNETWLNGENVENEIRTLEVSNNVSQVSALGFVRKRLVELQQIMGEKGGVVLDGRDIGTVVFPNADLKIFMTASPEIRAQRRYDEMKAKGENPSFDEVLKNVKDRDLMDSTRKESPLKQADDAVVLDNSNLDQKQQLDWILDKLTEMGVV</sequence>
<comment type="catalytic activity">
    <reaction evidence="6 8">
        <text>dCMP + ATP = dCDP + ADP</text>
        <dbReference type="Rhea" id="RHEA:25094"/>
        <dbReference type="ChEBI" id="CHEBI:30616"/>
        <dbReference type="ChEBI" id="CHEBI:57566"/>
        <dbReference type="ChEBI" id="CHEBI:58593"/>
        <dbReference type="ChEBI" id="CHEBI:456216"/>
        <dbReference type="EC" id="2.7.4.25"/>
    </reaction>
</comment>
<dbReference type="NCBIfam" id="TIGR00017">
    <property type="entry name" value="cmk"/>
    <property type="match status" value="1"/>
</dbReference>
<dbReference type="EC" id="2.7.4.25" evidence="8"/>
<dbReference type="OrthoDB" id="9807434at2"/>
<evidence type="ECO:0000256" key="7">
    <source>
        <dbReference type="ARBA" id="ARBA00048478"/>
    </source>
</evidence>
<dbReference type="GO" id="GO:0006220">
    <property type="term" value="P:pyrimidine nucleotide metabolic process"/>
    <property type="evidence" value="ECO:0007669"/>
    <property type="project" value="UniProtKB-UniRule"/>
</dbReference>
<dbReference type="GO" id="GO:0036430">
    <property type="term" value="F:CMP kinase activity"/>
    <property type="evidence" value="ECO:0007669"/>
    <property type="project" value="RHEA"/>
</dbReference>
<dbReference type="Proteomes" id="UP000244956">
    <property type="component" value="Unassembled WGS sequence"/>
</dbReference>
<protein>
    <recommendedName>
        <fullName evidence="8">Cytidylate kinase</fullName>
        <shortName evidence="8">CK</shortName>
        <ecNumber evidence="8">2.7.4.25</ecNumber>
    </recommendedName>
    <alternativeName>
        <fullName evidence="8">Cytidine monophosphate kinase</fullName>
        <shortName evidence="8">CMP kinase</shortName>
    </alternativeName>
</protein>
<evidence type="ECO:0000313" key="10">
    <source>
        <dbReference type="EMBL" id="PWD99331.1"/>
    </source>
</evidence>
<dbReference type="InterPro" id="IPR027417">
    <property type="entry name" value="P-loop_NTPase"/>
</dbReference>
<keyword evidence="2 8" id="KW-0808">Transferase</keyword>
<dbReference type="InterPro" id="IPR003136">
    <property type="entry name" value="Cytidylate_kin"/>
</dbReference>
<dbReference type="RefSeq" id="WP_109264314.1">
    <property type="nucleotide sequence ID" value="NZ_QEWP01000007.1"/>
</dbReference>
<dbReference type="AlphaFoldDB" id="A0A2U2B8C2"/>
<dbReference type="Gene3D" id="3.40.50.300">
    <property type="entry name" value="P-loop containing nucleotide triphosphate hydrolases"/>
    <property type="match status" value="1"/>
</dbReference>
<name>A0A2U2B8C2_9BACT</name>
<keyword evidence="4 8" id="KW-0418">Kinase</keyword>
<evidence type="ECO:0000256" key="3">
    <source>
        <dbReference type="ARBA" id="ARBA00022741"/>
    </source>
</evidence>
<dbReference type="GO" id="GO:0036431">
    <property type="term" value="F:dCMP kinase activity"/>
    <property type="evidence" value="ECO:0007669"/>
    <property type="project" value="InterPro"/>
</dbReference>
<reference evidence="10 11" key="1">
    <citation type="submission" date="2018-05" db="EMBL/GenBank/DDBJ databases">
        <title>Marinilabilia rubrum sp. nov., isolated from saltern sediment.</title>
        <authorList>
            <person name="Zhang R."/>
        </authorList>
    </citation>
    <scope>NUCLEOTIDE SEQUENCE [LARGE SCALE GENOMIC DNA]</scope>
    <source>
        <strain evidence="10 11">WTE16</strain>
    </source>
</reference>
<comment type="similarity">
    <text evidence="1 8">Belongs to the cytidylate kinase family. Type 1 subfamily.</text>
</comment>
<dbReference type="SUPFAM" id="SSF52540">
    <property type="entry name" value="P-loop containing nucleoside triphosphate hydrolases"/>
    <property type="match status" value="1"/>
</dbReference>
<organism evidence="10 11">
    <name type="scientific">Marinilabilia rubra</name>
    <dbReference type="NCBI Taxonomy" id="2162893"/>
    <lineage>
        <taxon>Bacteria</taxon>
        <taxon>Pseudomonadati</taxon>
        <taxon>Bacteroidota</taxon>
        <taxon>Bacteroidia</taxon>
        <taxon>Marinilabiliales</taxon>
        <taxon>Marinilabiliaceae</taxon>
        <taxon>Marinilabilia</taxon>
    </lineage>
</organism>
<keyword evidence="11" id="KW-1185">Reference proteome</keyword>